<organism evidence="2 3">
    <name type="scientific">Phlyctema vagabunda</name>
    <dbReference type="NCBI Taxonomy" id="108571"/>
    <lineage>
        <taxon>Eukaryota</taxon>
        <taxon>Fungi</taxon>
        <taxon>Dikarya</taxon>
        <taxon>Ascomycota</taxon>
        <taxon>Pezizomycotina</taxon>
        <taxon>Leotiomycetes</taxon>
        <taxon>Helotiales</taxon>
        <taxon>Dermateaceae</taxon>
        <taxon>Phlyctema</taxon>
    </lineage>
</organism>
<protein>
    <submittedName>
        <fullName evidence="2">Uncharacterized protein</fullName>
    </submittedName>
</protein>
<name>A0ABR4PWU4_9HELO</name>
<evidence type="ECO:0000313" key="2">
    <source>
        <dbReference type="EMBL" id="KAL3427642.1"/>
    </source>
</evidence>
<evidence type="ECO:0000313" key="3">
    <source>
        <dbReference type="Proteomes" id="UP001629113"/>
    </source>
</evidence>
<keyword evidence="3" id="KW-1185">Reference proteome</keyword>
<sequence>MLYNITLKVLFVASLASAAAIPALSFEHINMSIHAREAGATAEAQLLQIAPTSDSCAGAAFADECATAAEAAPFLIEAMSTYKIHTAPEMAAVLSLIAFESGDFQFAKNHFPAPGRPGQGTRNMQMANYNLQYAASIAELKAPLAAITTATSTEGLSDDDLNAIRALVLDDRYSWASAAWFLTTQCAPEVRTALQAGGQSGFDAYMGCIGTSATEDRLAYWKRANTAFGL</sequence>
<gene>
    <name evidence="2" type="ORF">PVAG01_01151</name>
</gene>
<reference evidence="2 3" key="1">
    <citation type="submission" date="2024-06" db="EMBL/GenBank/DDBJ databases">
        <title>Complete genome of Phlyctema vagabunda strain 19-DSS-EL-015.</title>
        <authorList>
            <person name="Fiorenzani C."/>
        </authorList>
    </citation>
    <scope>NUCLEOTIDE SEQUENCE [LARGE SCALE GENOMIC DNA]</scope>
    <source>
        <strain evidence="2 3">19-DSS-EL-015</strain>
    </source>
</reference>
<accession>A0ABR4PWU4</accession>
<feature type="chain" id="PRO_5045404912" evidence="1">
    <location>
        <begin position="21"/>
        <end position="230"/>
    </location>
</feature>
<feature type="signal peptide" evidence="1">
    <location>
        <begin position="1"/>
        <end position="20"/>
    </location>
</feature>
<comment type="caution">
    <text evidence="2">The sequence shown here is derived from an EMBL/GenBank/DDBJ whole genome shotgun (WGS) entry which is preliminary data.</text>
</comment>
<keyword evidence="1" id="KW-0732">Signal</keyword>
<proteinExistence type="predicted"/>
<evidence type="ECO:0000256" key="1">
    <source>
        <dbReference type="SAM" id="SignalP"/>
    </source>
</evidence>
<dbReference type="EMBL" id="JBFCZG010000001">
    <property type="protein sequence ID" value="KAL3427642.1"/>
    <property type="molecule type" value="Genomic_DNA"/>
</dbReference>
<dbReference type="Proteomes" id="UP001629113">
    <property type="component" value="Unassembled WGS sequence"/>
</dbReference>